<dbReference type="EMBL" id="JBBNAG010000001">
    <property type="protein sequence ID" value="KAK9166730.1"/>
    <property type="molecule type" value="Genomic_DNA"/>
</dbReference>
<gene>
    <name evidence="2" type="ORF">Scep_001921</name>
</gene>
<dbReference type="AlphaFoldDB" id="A0AAP0LA22"/>
<name>A0AAP0LA22_9MAGN</name>
<dbReference type="Proteomes" id="UP001419268">
    <property type="component" value="Unassembled WGS sequence"/>
</dbReference>
<evidence type="ECO:0000313" key="2">
    <source>
        <dbReference type="EMBL" id="KAK9166730.1"/>
    </source>
</evidence>
<sequence>MSRQEEEEMAETAARNSDSEKDADGSDGAEARCSGGPARAARVRRASRTASQWPA</sequence>
<organism evidence="2 3">
    <name type="scientific">Stephania cephalantha</name>
    <dbReference type="NCBI Taxonomy" id="152367"/>
    <lineage>
        <taxon>Eukaryota</taxon>
        <taxon>Viridiplantae</taxon>
        <taxon>Streptophyta</taxon>
        <taxon>Embryophyta</taxon>
        <taxon>Tracheophyta</taxon>
        <taxon>Spermatophyta</taxon>
        <taxon>Magnoliopsida</taxon>
        <taxon>Ranunculales</taxon>
        <taxon>Menispermaceae</taxon>
        <taxon>Menispermoideae</taxon>
        <taxon>Cissampelideae</taxon>
        <taxon>Stephania</taxon>
    </lineage>
</organism>
<keyword evidence="3" id="KW-1185">Reference proteome</keyword>
<evidence type="ECO:0000313" key="3">
    <source>
        <dbReference type="Proteomes" id="UP001419268"/>
    </source>
</evidence>
<comment type="caution">
    <text evidence="2">The sequence shown here is derived from an EMBL/GenBank/DDBJ whole genome shotgun (WGS) entry which is preliminary data.</text>
</comment>
<proteinExistence type="predicted"/>
<feature type="compositionally biased region" description="Acidic residues" evidence="1">
    <location>
        <begin position="1"/>
        <end position="10"/>
    </location>
</feature>
<feature type="region of interest" description="Disordered" evidence="1">
    <location>
        <begin position="1"/>
        <end position="55"/>
    </location>
</feature>
<accession>A0AAP0LA22</accession>
<protein>
    <submittedName>
        <fullName evidence="2">Uncharacterized protein</fullName>
    </submittedName>
</protein>
<reference evidence="2 3" key="1">
    <citation type="submission" date="2024-01" db="EMBL/GenBank/DDBJ databases">
        <title>Genome assemblies of Stephania.</title>
        <authorList>
            <person name="Yang L."/>
        </authorList>
    </citation>
    <scope>NUCLEOTIDE SEQUENCE [LARGE SCALE GENOMIC DNA]</scope>
    <source>
        <strain evidence="2">JXDWG</strain>
        <tissue evidence="2">Leaf</tissue>
    </source>
</reference>
<evidence type="ECO:0000256" key="1">
    <source>
        <dbReference type="SAM" id="MobiDB-lite"/>
    </source>
</evidence>